<dbReference type="PANTHER" id="PTHR43539">
    <property type="entry name" value="FLAVIN-BINDING MONOOXYGENASE-LIKE PROTEIN (AFU_ORTHOLOGUE AFUA_4G09220)"/>
    <property type="match status" value="1"/>
</dbReference>
<evidence type="ECO:0000256" key="1">
    <source>
        <dbReference type="ARBA" id="ARBA00023002"/>
    </source>
</evidence>
<organism evidence="2 3">
    <name type="scientific">Luedemannella helvata</name>
    <dbReference type="NCBI Taxonomy" id="349315"/>
    <lineage>
        <taxon>Bacteria</taxon>
        <taxon>Bacillati</taxon>
        <taxon>Actinomycetota</taxon>
        <taxon>Actinomycetes</taxon>
        <taxon>Micromonosporales</taxon>
        <taxon>Micromonosporaceae</taxon>
        <taxon>Luedemannella</taxon>
    </lineage>
</organism>
<dbReference type="Pfam" id="PF13738">
    <property type="entry name" value="Pyr_redox_3"/>
    <property type="match status" value="1"/>
</dbReference>
<dbReference type="InterPro" id="IPR036188">
    <property type="entry name" value="FAD/NAD-bd_sf"/>
</dbReference>
<gene>
    <name evidence="2" type="ORF">GCM10009681_07040</name>
</gene>
<dbReference type="RefSeq" id="WP_344076705.1">
    <property type="nucleotide sequence ID" value="NZ_BAAALS010000002.1"/>
</dbReference>
<dbReference type="SUPFAM" id="SSF51905">
    <property type="entry name" value="FAD/NAD(P)-binding domain"/>
    <property type="match status" value="2"/>
</dbReference>
<reference evidence="3" key="1">
    <citation type="journal article" date="2019" name="Int. J. Syst. Evol. Microbiol.">
        <title>The Global Catalogue of Microorganisms (GCM) 10K type strain sequencing project: providing services to taxonomists for standard genome sequencing and annotation.</title>
        <authorList>
            <consortium name="The Broad Institute Genomics Platform"/>
            <consortium name="The Broad Institute Genome Sequencing Center for Infectious Disease"/>
            <person name="Wu L."/>
            <person name="Ma J."/>
        </authorList>
    </citation>
    <scope>NUCLEOTIDE SEQUENCE [LARGE SCALE GENOMIC DNA]</scope>
    <source>
        <strain evidence="3">JCM 13249</strain>
    </source>
</reference>
<dbReference type="InterPro" id="IPR050982">
    <property type="entry name" value="Auxin_biosynth/cation_transpt"/>
</dbReference>
<dbReference type="Gene3D" id="3.50.50.60">
    <property type="entry name" value="FAD/NAD(P)-binding domain"/>
    <property type="match status" value="1"/>
</dbReference>
<name>A0ABP4VXP4_9ACTN</name>
<evidence type="ECO:0000313" key="3">
    <source>
        <dbReference type="Proteomes" id="UP001500655"/>
    </source>
</evidence>
<protein>
    <submittedName>
        <fullName evidence="2">NAD(P)/FAD-dependent oxidoreductase</fullName>
    </submittedName>
</protein>
<evidence type="ECO:0000313" key="2">
    <source>
        <dbReference type="EMBL" id="GAA1738840.1"/>
    </source>
</evidence>
<dbReference type="PANTHER" id="PTHR43539:SF68">
    <property type="entry name" value="FLAVIN-BINDING MONOOXYGENASE-LIKE PROTEIN (AFU_ORTHOLOGUE AFUA_4G09220)"/>
    <property type="match status" value="1"/>
</dbReference>
<sequence>MIQNNQIGLLADRPGPGDVAAAWVGRLQAALDRGPAAAFEDLFIEQAAWRDLVLMSWTTSSTSPRAEVVRALRERLANVSPVRVTIAGTPDWVTRVGRECLEIFLAFTTRHGRGRGIVRLVESDGAYRGWTLSTALEEIIGHEERRGANRRRGGHYEHVAPGANWRDMREWAVAYRDREPDVLVVGGGQAGLGVAARLNHLEVDTLVVDKWPRIGDNWRQRYHMLALHNETWTCHLPYLEFPDSFPTFLPKDQLANWFEIYVEAMEINYWAGTELVSGAYHVQDGRWTVTLRQGGGAQRVVRPRHIVMATGVSGIPYRPDIPGLSDFTGDVRHTTEFVNGAPYAGQSVVVVGTGNSAHDVAQELHRWGADVTMLQRGSTTVIGLEPAGRLPSRIYHEGRSLDDVDLLAVSTPPPYALRSQQLLTDRMRELDRDLIRQLNDKGFRTDYAEDGGGMLSKYLRRGGGYYINVGACDLIISGEVGLRQWSDVEGFSPRAIRFRDGTAPHVDAIILATGYQPMGAAVERYFGAEVAGRVGQIWGLDETGEVANVWKRTPQPGLWFAAGSLASCRQRSRYLALEIKADLLGLSRS</sequence>
<accession>A0ABP4VXP4</accession>
<dbReference type="PRINTS" id="PR00411">
    <property type="entry name" value="PNDRDTASEI"/>
</dbReference>
<proteinExistence type="predicted"/>
<keyword evidence="1" id="KW-0560">Oxidoreductase</keyword>
<keyword evidence="3" id="KW-1185">Reference proteome</keyword>
<comment type="caution">
    <text evidence="2">The sequence shown here is derived from an EMBL/GenBank/DDBJ whole genome shotgun (WGS) entry which is preliminary data.</text>
</comment>
<dbReference type="Proteomes" id="UP001500655">
    <property type="component" value="Unassembled WGS sequence"/>
</dbReference>
<dbReference type="EMBL" id="BAAALS010000002">
    <property type="protein sequence ID" value="GAA1738840.1"/>
    <property type="molecule type" value="Genomic_DNA"/>
</dbReference>